<dbReference type="GO" id="GO:0016788">
    <property type="term" value="F:hydrolase activity, acting on ester bonds"/>
    <property type="evidence" value="ECO:0007669"/>
    <property type="project" value="InterPro"/>
</dbReference>
<protein>
    <recommendedName>
        <fullName evidence="10">SGNH hydrolase-type esterase domain-containing protein</fullName>
    </recommendedName>
</protein>
<dbReference type="GO" id="GO:0016042">
    <property type="term" value="P:lipid catabolic process"/>
    <property type="evidence" value="ECO:0007669"/>
    <property type="project" value="UniProtKB-KW"/>
</dbReference>
<keyword evidence="6" id="KW-0442">Lipid degradation</keyword>
<dbReference type="AlphaFoldDB" id="A0A328D945"/>
<evidence type="ECO:0000256" key="4">
    <source>
        <dbReference type="ARBA" id="ARBA00022729"/>
    </source>
</evidence>
<dbReference type="PANTHER" id="PTHR45650">
    <property type="entry name" value="GDSL-LIKE LIPASE/ACYLHYDROLASE-RELATED"/>
    <property type="match status" value="1"/>
</dbReference>
<keyword evidence="3" id="KW-0964">Secreted</keyword>
<dbReference type="PANTHER" id="PTHR45650:SF14">
    <property type="entry name" value="GDSL ESTERASE_LIPASE 7-LIKE"/>
    <property type="match status" value="1"/>
</dbReference>
<name>A0A328D945_9ASTE</name>
<accession>A0A328D945</accession>
<dbReference type="Gene3D" id="3.40.50.1110">
    <property type="entry name" value="SGNH hydrolase"/>
    <property type="match status" value="1"/>
</dbReference>
<dbReference type="Pfam" id="PF00657">
    <property type="entry name" value="Lipase_GDSL"/>
    <property type="match status" value="1"/>
</dbReference>
<dbReference type="InterPro" id="IPR036514">
    <property type="entry name" value="SGNH_hydro_sf"/>
</dbReference>
<evidence type="ECO:0000313" key="9">
    <source>
        <dbReference type="Proteomes" id="UP000249390"/>
    </source>
</evidence>
<evidence type="ECO:0000256" key="5">
    <source>
        <dbReference type="ARBA" id="ARBA00022801"/>
    </source>
</evidence>
<dbReference type="InterPro" id="IPR035669">
    <property type="entry name" value="SGNH_plant_lipase-like"/>
</dbReference>
<evidence type="ECO:0000256" key="2">
    <source>
        <dbReference type="ARBA" id="ARBA00008668"/>
    </source>
</evidence>
<evidence type="ECO:0000256" key="3">
    <source>
        <dbReference type="ARBA" id="ARBA00022525"/>
    </source>
</evidence>
<dbReference type="SUPFAM" id="SSF52266">
    <property type="entry name" value="SGNH hydrolase"/>
    <property type="match status" value="1"/>
</dbReference>
<reference evidence="8 9" key="1">
    <citation type="submission" date="2018-06" db="EMBL/GenBank/DDBJ databases">
        <title>The Genome of Cuscuta australis (Dodder) Provides Insight into the Evolution of Plant Parasitism.</title>
        <authorList>
            <person name="Liu H."/>
        </authorList>
    </citation>
    <scope>NUCLEOTIDE SEQUENCE [LARGE SCALE GENOMIC DNA]</scope>
    <source>
        <strain evidence="9">cv. Yunnan</strain>
        <tissue evidence="8">Vines</tissue>
    </source>
</reference>
<dbReference type="CDD" id="cd01837">
    <property type="entry name" value="SGNH_plant_lipase_like"/>
    <property type="match status" value="1"/>
</dbReference>
<evidence type="ECO:0008006" key="10">
    <source>
        <dbReference type="Google" id="ProtNLM"/>
    </source>
</evidence>
<gene>
    <name evidence="8" type="ORF">DM860_008519</name>
</gene>
<comment type="subcellular location">
    <subcellularLocation>
        <location evidence="1">Secreted</location>
    </subcellularLocation>
</comment>
<keyword evidence="9" id="KW-1185">Reference proteome</keyword>
<dbReference type="GO" id="GO:0005576">
    <property type="term" value="C:extracellular region"/>
    <property type="evidence" value="ECO:0007669"/>
    <property type="project" value="UniProtKB-SubCell"/>
</dbReference>
<keyword evidence="4" id="KW-0732">Signal</keyword>
<evidence type="ECO:0000256" key="1">
    <source>
        <dbReference type="ARBA" id="ARBA00004613"/>
    </source>
</evidence>
<proteinExistence type="inferred from homology"/>
<dbReference type="InterPro" id="IPR051238">
    <property type="entry name" value="GDSL_esterase/lipase"/>
</dbReference>
<evidence type="ECO:0000313" key="8">
    <source>
        <dbReference type="EMBL" id="RAL40821.1"/>
    </source>
</evidence>
<evidence type="ECO:0000256" key="6">
    <source>
        <dbReference type="ARBA" id="ARBA00022963"/>
    </source>
</evidence>
<comment type="caution">
    <text evidence="8">The sequence shown here is derived from an EMBL/GenBank/DDBJ whole genome shotgun (WGS) entry which is preliminary data.</text>
</comment>
<organism evidence="8 9">
    <name type="scientific">Cuscuta australis</name>
    <dbReference type="NCBI Taxonomy" id="267555"/>
    <lineage>
        <taxon>Eukaryota</taxon>
        <taxon>Viridiplantae</taxon>
        <taxon>Streptophyta</taxon>
        <taxon>Embryophyta</taxon>
        <taxon>Tracheophyta</taxon>
        <taxon>Spermatophyta</taxon>
        <taxon>Magnoliopsida</taxon>
        <taxon>eudicotyledons</taxon>
        <taxon>Gunneridae</taxon>
        <taxon>Pentapetalae</taxon>
        <taxon>asterids</taxon>
        <taxon>lamiids</taxon>
        <taxon>Solanales</taxon>
        <taxon>Convolvulaceae</taxon>
        <taxon>Cuscuteae</taxon>
        <taxon>Cuscuta</taxon>
        <taxon>Cuscuta subgen. Grammica</taxon>
        <taxon>Cuscuta sect. Cleistogrammica</taxon>
    </lineage>
</organism>
<dbReference type="EMBL" id="NQVE01000192">
    <property type="protein sequence ID" value="RAL40821.1"/>
    <property type="molecule type" value="Genomic_DNA"/>
</dbReference>
<comment type="similarity">
    <text evidence="2">Belongs to the 'GDSL' lipolytic enzyme family.</text>
</comment>
<keyword evidence="7" id="KW-0443">Lipid metabolism</keyword>
<dbReference type="Proteomes" id="UP000249390">
    <property type="component" value="Unassembled WGS sequence"/>
</dbReference>
<evidence type="ECO:0000256" key="7">
    <source>
        <dbReference type="ARBA" id="ARBA00023098"/>
    </source>
</evidence>
<sequence>MEKLRMMFCITLLFAYCYQLFVVVVLSLDEPSLAPALYVMGDSLLDSGNNNLLPTFARANFLPYGTNFATGATGRFTNGRTAADFIAEFLGLPFPPPYLSRWLGGSTPVTGMNYASGSCGILHETGSDLGKCLSIAEQVNMFNQTVEMELSRHYKSSEELSDYLSKSIFLIAIGNNDYINNYLLPSVYNTSRTHSPASFAELLVNALIVQIQRLYEIGARKIVVFEIGPIGCLPFFKHRNETCVEEYNQLVVLFNQQLGDALRNLSTALRESQFVLGHGYSLGYDTFKSPSTYGLTDPNNPCCVTWREGTSVCIPEMKPCVDADKHYFWDGYHATEAFYRTVATLCVNGTSVCLPKNIKDLVRA</sequence>
<dbReference type="InterPro" id="IPR001087">
    <property type="entry name" value="GDSL"/>
</dbReference>
<keyword evidence="5" id="KW-0378">Hydrolase</keyword>